<name>A0A6M3K3H0_9ZZZZ</name>
<protein>
    <submittedName>
        <fullName evidence="1">Uncharacterized protein</fullName>
    </submittedName>
</protein>
<dbReference type="AlphaFoldDB" id="A0A6M3K3H0"/>
<dbReference type="EMBL" id="MT142255">
    <property type="protein sequence ID" value="QJA76960.1"/>
    <property type="molecule type" value="Genomic_DNA"/>
</dbReference>
<proteinExistence type="predicted"/>
<reference evidence="1" key="1">
    <citation type="submission" date="2020-03" db="EMBL/GenBank/DDBJ databases">
        <title>The deep terrestrial virosphere.</title>
        <authorList>
            <person name="Holmfeldt K."/>
            <person name="Nilsson E."/>
            <person name="Simone D."/>
            <person name="Lopez-Fernandez M."/>
            <person name="Wu X."/>
            <person name="de Brujin I."/>
            <person name="Lundin D."/>
            <person name="Andersson A."/>
            <person name="Bertilsson S."/>
            <person name="Dopson M."/>
        </authorList>
    </citation>
    <scope>NUCLEOTIDE SEQUENCE</scope>
    <source>
        <strain evidence="1">MM415A01388</strain>
    </source>
</reference>
<gene>
    <name evidence="1" type="ORF">MM415A01388_0004</name>
</gene>
<organism evidence="1">
    <name type="scientific">viral metagenome</name>
    <dbReference type="NCBI Taxonomy" id="1070528"/>
    <lineage>
        <taxon>unclassified sequences</taxon>
        <taxon>metagenomes</taxon>
        <taxon>organismal metagenomes</taxon>
    </lineage>
</organism>
<sequence length="95" mass="11310">MCDSILTGEIDLSGVREEVLEFALDMERKLKKNDYKKHWKECSLEYLQNRLKNELQELNFLLKKISNKREVINECADIANFAMMIADIMRERRKA</sequence>
<accession>A0A6M3K3H0</accession>
<evidence type="ECO:0000313" key="1">
    <source>
        <dbReference type="EMBL" id="QJA76960.1"/>
    </source>
</evidence>